<dbReference type="OrthoDB" id="5125409at2"/>
<dbReference type="EMBL" id="FUKR01000022">
    <property type="protein sequence ID" value="SJN24135.1"/>
    <property type="molecule type" value="Genomic_DNA"/>
</dbReference>
<name>A0A1R4IX50_9MICO</name>
<evidence type="ECO:0000313" key="3">
    <source>
        <dbReference type="Proteomes" id="UP000196778"/>
    </source>
</evidence>
<evidence type="ECO:0000259" key="1">
    <source>
        <dbReference type="PROSITE" id="PS51688"/>
    </source>
</evidence>
<dbReference type="InterPro" id="IPR030392">
    <property type="entry name" value="S74_ICA"/>
</dbReference>
<dbReference type="RefSeq" id="WP_087136388.1">
    <property type="nucleotide sequence ID" value="NZ_FUKR01000022.1"/>
</dbReference>
<reference evidence="3" key="1">
    <citation type="submission" date="2017-02" db="EMBL/GenBank/DDBJ databases">
        <authorList>
            <person name="Dridi B."/>
        </authorList>
    </citation>
    <scope>NUCLEOTIDE SEQUENCE [LARGE SCALE GENOMIC DNA]</scope>
    <source>
        <strain evidence="3">EB411</strain>
    </source>
</reference>
<dbReference type="PROSITE" id="PS51688">
    <property type="entry name" value="ICA"/>
    <property type="match status" value="1"/>
</dbReference>
<dbReference type="Proteomes" id="UP000196778">
    <property type="component" value="Unassembled WGS sequence"/>
</dbReference>
<keyword evidence="3" id="KW-1185">Reference proteome</keyword>
<evidence type="ECO:0000313" key="2">
    <source>
        <dbReference type="EMBL" id="SJN24135.1"/>
    </source>
</evidence>
<dbReference type="Pfam" id="PF13884">
    <property type="entry name" value="Peptidase_S74"/>
    <property type="match status" value="1"/>
</dbReference>
<organism evidence="2 3">
    <name type="scientific">Mycetocola reblochoni REB411</name>
    <dbReference type="NCBI Taxonomy" id="1255698"/>
    <lineage>
        <taxon>Bacteria</taxon>
        <taxon>Bacillati</taxon>
        <taxon>Actinomycetota</taxon>
        <taxon>Actinomycetes</taxon>
        <taxon>Micrococcales</taxon>
        <taxon>Microbacteriaceae</taxon>
        <taxon>Mycetocola</taxon>
    </lineage>
</organism>
<protein>
    <recommendedName>
        <fullName evidence="1">Peptidase S74 domain-containing protein</fullName>
    </recommendedName>
</protein>
<accession>A0A1R4IX50</accession>
<gene>
    <name evidence="2" type="ORF">FM119_04030</name>
</gene>
<dbReference type="AlphaFoldDB" id="A0A1R4IX50"/>
<sequence>MATGDDARKAGLPTLTGAEDRRDGWSAINRVMDAIGKHMLTGTHSWSRITNKPGSFKPAAHRHKASDLRWGYAPESIGTNRNFRAKDNIQAQKLHRHSIGSKRRAVYVDPTDGWLGVASSTERRKKDITPADLTLASALAVQVVSYRFKGDDETVPTEYGVIAEQLQDAGLDDFVIYDNDGLPDGVHYERLALLALSALPELLHRIETLEAHHTNGDQS</sequence>
<feature type="domain" description="Peptidase S74" evidence="1">
    <location>
        <begin position="120"/>
        <end position="213"/>
    </location>
</feature>
<proteinExistence type="predicted"/>